<dbReference type="SUPFAM" id="SSF160996">
    <property type="entry name" value="HI0933 insert domain-like"/>
    <property type="match status" value="1"/>
</dbReference>
<dbReference type="Gene3D" id="3.50.50.60">
    <property type="entry name" value="FAD/NAD(P)-binding domain"/>
    <property type="match status" value="1"/>
</dbReference>
<dbReference type="PANTHER" id="PTHR42887">
    <property type="entry name" value="OS12G0638800 PROTEIN"/>
    <property type="match status" value="1"/>
</dbReference>
<dbReference type="PANTHER" id="PTHR42887:SF2">
    <property type="entry name" value="OS12G0638800 PROTEIN"/>
    <property type="match status" value="1"/>
</dbReference>
<evidence type="ECO:0000259" key="5">
    <source>
        <dbReference type="Pfam" id="PF22780"/>
    </source>
</evidence>
<dbReference type="Proteomes" id="UP001652660">
    <property type="component" value="Chromosome 7e"/>
</dbReference>
<organism evidence="6 7">
    <name type="scientific">Coffea arabica</name>
    <name type="common">Arabian coffee</name>
    <dbReference type="NCBI Taxonomy" id="13443"/>
    <lineage>
        <taxon>Eukaryota</taxon>
        <taxon>Viridiplantae</taxon>
        <taxon>Streptophyta</taxon>
        <taxon>Embryophyta</taxon>
        <taxon>Tracheophyta</taxon>
        <taxon>Spermatophyta</taxon>
        <taxon>Magnoliopsida</taxon>
        <taxon>eudicotyledons</taxon>
        <taxon>Gunneridae</taxon>
        <taxon>Pentapetalae</taxon>
        <taxon>asterids</taxon>
        <taxon>lamiids</taxon>
        <taxon>Gentianales</taxon>
        <taxon>Rubiaceae</taxon>
        <taxon>Ixoroideae</taxon>
        <taxon>Gardenieae complex</taxon>
        <taxon>Bertiereae - Coffeeae clade</taxon>
        <taxon>Coffeeae</taxon>
        <taxon>Coffea</taxon>
    </lineage>
</organism>
<dbReference type="GeneID" id="113723121"/>
<dbReference type="InterPro" id="IPR055178">
    <property type="entry name" value="RsdA/BaiN/AoA(So)-like_dom"/>
</dbReference>
<proteinExistence type="predicted"/>
<dbReference type="InterPro" id="IPR057661">
    <property type="entry name" value="RsdA/BaiN/AoA(So)_Rossmann"/>
</dbReference>
<dbReference type="InterPro" id="IPR036188">
    <property type="entry name" value="FAD/NAD-bd_sf"/>
</dbReference>
<evidence type="ECO:0000313" key="6">
    <source>
        <dbReference type="Proteomes" id="UP001652660"/>
    </source>
</evidence>
<dbReference type="NCBIfam" id="TIGR00275">
    <property type="entry name" value="aminoacetone oxidase family FAD-binding enzyme"/>
    <property type="match status" value="1"/>
</dbReference>
<keyword evidence="6" id="KW-1185">Reference proteome</keyword>
<dbReference type="PRINTS" id="PR00368">
    <property type="entry name" value="FADPNR"/>
</dbReference>
<evidence type="ECO:0000256" key="1">
    <source>
        <dbReference type="ARBA" id="ARBA00001974"/>
    </source>
</evidence>
<evidence type="ECO:0000313" key="7">
    <source>
        <dbReference type="RefSeq" id="XP_071915636.1"/>
    </source>
</evidence>
<dbReference type="Gene3D" id="1.10.8.260">
    <property type="entry name" value="HI0933 insert domain-like"/>
    <property type="match status" value="1"/>
</dbReference>
<reference evidence="7" key="1">
    <citation type="submission" date="2025-08" db="UniProtKB">
        <authorList>
            <consortium name="RefSeq"/>
        </authorList>
    </citation>
    <scope>IDENTIFICATION</scope>
    <source>
        <tissue evidence="7">Leaves</tissue>
    </source>
</reference>
<dbReference type="RefSeq" id="XP_071915636.1">
    <property type="nucleotide sequence ID" value="XM_072059535.1"/>
</dbReference>
<gene>
    <name evidence="7" type="primary">LOC113723121</name>
</gene>
<dbReference type="Pfam" id="PF03486">
    <property type="entry name" value="HI0933_like"/>
    <property type="match status" value="1"/>
</dbReference>
<dbReference type="InterPro" id="IPR023166">
    <property type="entry name" value="BaiN-like_dom_sf"/>
</dbReference>
<evidence type="ECO:0000256" key="2">
    <source>
        <dbReference type="ARBA" id="ARBA00022630"/>
    </source>
</evidence>
<evidence type="ECO:0000256" key="3">
    <source>
        <dbReference type="ARBA" id="ARBA00022827"/>
    </source>
</evidence>
<sequence>MSLTFPRVLHAPGLLYRSLTCTNHTGYLLFLPRTRRFCAITISSVSKSSEELMVVVGGGAAGIYGAIRAKTLAPNLKVVVVEKGKALSKVKISGGGRCNVTNGHGVDNMILAEHYPRGHKELRGSFFKMHSPMDTMTWFSDHGVELKTEDDGRVFPVSNSSSSVIDCLLSEAKSRGVILLTGKVVTSASSIARGKFTVRVEKQTADIVEYVEAEYLLIASGSSRQGYSLAAQLGHTIVEPVPSLFTFKIDDVQLAELSGVTFTKVKAKLKLDTMQKNVPQLTQVGPMLVTHWGLSGPVILRLSAWGARDLSSSNYKGILEVDFAPDLHAEDVKSVLNQHKNQFPGLSGDILWSSISRGSLTSVAFLLKHCTFNVIGKGQFKDEFVTAGGVPLSEIYLNTMESRIQSNLFFAGEVLNVDGVTGGFNFQNAWSGGYIAGTSVGNLANGSNPRYREEDVA</sequence>
<dbReference type="Pfam" id="PF22780">
    <property type="entry name" value="HI0933_like_1st"/>
    <property type="match status" value="1"/>
</dbReference>
<name>A0ABM4V7X9_COFAR</name>
<comment type="cofactor">
    <cofactor evidence="1">
        <name>FAD</name>
        <dbReference type="ChEBI" id="CHEBI:57692"/>
    </cofactor>
</comment>
<dbReference type="InterPro" id="IPR004792">
    <property type="entry name" value="BaiN-like"/>
</dbReference>
<keyword evidence="2" id="KW-0285">Flavoprotein</keyword>
<accession>A0ABM4V7X9</accession>
<protein>
    <submittedName>
        <fullName evidence="7">Uncharacterized protein isoform X3</fullName>
    </submittedName>
</protein>
<feature type="domain" description="RsdA/BaiN/AoA(So)-like insert" evidence="5">
    <location>
        <begin position="241"/>
        <end position="344"/>
    </location>
</feature>
<keyword evidence="3" id="KW-0274">FAD</keyword>
<feature type="domain" description="RsdA/BaiN/AoA(So)-like Rossmann fold-like" evidence="4">
    <location>
        <begin position="53"/>
        <end position="438"/>
    </location>
</feature>
<evidence type="ECO:0000259" key="4">
    <source>
        <dbReference type="Pfam" id="PF03486"/>
    </source>
</evidence>
<dbReference type="Gene3D" id="2.40.30.10">
    <property type="entry name" value="Translation factors"/>
    <property type="match status" value="1"/>
</dbReference>
<dbReference type="SUPFAM" id="SSF51905">
    <property type="entry name" value="FAD/NAD(P)-binding domain"/>
    <property type="match status" value="1"/>
</dbReference>